<accession>A0A0X2NNV8</accession>
<feature type="transmembrane region" description="Helical" evidence="10">
    <location>
        <begin position="86"/>
        <end position="104"/>
    </location>
</feature>
<protein>
    <recommendedName>
        <fullName evidence="2">histidine kinase</fullName>
        <ecNumber evidence="2">2.7.13.3</ecNumber>
    </recommendedName>
</protein>
<dbReference type="GO" id="GO:0016020">
    <property type="term" value="C:membrane"/>
    <property type="evidence" value="ECO:0007669"/>
    <property type="project" value="InterPro"/>
</dbReference>
<evidence type="ECO:0000256" key="10">
    <source>
        <dbReference type="SAM" id="Phobius"/>
    </source>
</evidence>
<feature type="domain" description="DUF7134" evidence="12">
    <location>
        <begin position="89"/>
        <end position="201"/>
    </location>
</feature>
<evidence type="ECO:0000256" key="3">
    <source>
        <dbReference type="ARBA" id="ARBA00022553"/>
    </source>
</evidence>
<dbReference type="CDD" id="cd16917">
    <property type="entry name" value="HATPase_UhpB-NarQ-NarX-like"/>
    <property type="match status" value="1"/>
</dbReference>
<keyword evidence="10" id="KW-0472">Membrane</keyword>
<keyword evidence="7" id="KW-0067">ATP-binding</keyword>
<organism evidence="13 14">
    <name type="scientific">Corynebacterium variabile</name>
    <dbReference type="NCBI Taxonomy" id="1727"/>
    <lineage>
        <taxon>Bacteria</taxon>
        <taxon>Bacillati</taxon>
        <taxon>Actinomycetota</taxon>
        <taxon>Actinomycetes</taxon>
        <taxon>Mycobacteriales</taxon>
        <taxon>Corynebacteriaceae</taxon>
        <taxon>Corynebacterium</taxon>
    </lineage>
</organism>
<dbReference type="GO" id="GO:0005524">
    <property type="term" value="F:ATP binding"/>
    <property type="evidence" value="ECO:0007669"/>
    <property type="project" value="UniProtKB-KW"/>
</dbReference>
<dbReference type="GO" id="GO:0000155">
    <property type="term" value="F:phosphorelay sensor kinase activity"/>
    <property type="evidence" value="ECO:0007669"/>
    <property type="project" value="InterPro"/>
</dbReference>
<name>A0A0X2NNV8_9CORY</name>
<evidence type="ECO:0000256" key="8">
    <source>
        <dbReference type="ARBA" id="ARBA00023012"/>
    </source>
</evidence>
<dbReference type="InterPro" id="IPR036890">
    <property type="entry name" value="HATPase_C_sf"/>
</dbReference>
<evidence type="ECO:0000256" key="7">
    <source>
        <dbReference type="ARBA" id="ARBA00022840"/>
    </source>
</evidence>
<dbReference type="PANTHER" id="PTHR24421:SF10">
    <property type="entry name" value="NITRATE_NITRITE SENSOR PROTEIN NARQ"/>
    <property type="match status" value="1"/>
</dbReference>
<dbReference type="Proteomes" id="UP000182498">
    <property type="component" value="Unassembled WGS sequence"/>
</dbReference>
<dbReference type="GO" id="GO:0046983">
    <property type="term" value="F:protein dimerization activity"/>
    <property type="evidence" value="ECO:0007669"/>
    <property type="project" value="InterPro"/>
</dbReference>
<keyword evidence="10" id="KW-0812">Transmembrane</keyword>
<feature type="transmembrane region" description="Helical" evidence="10">
    <location>
        <begin position="116"/>
        <end position="144"/>
    </location>
</feature>
<feature type="transmembrane region" description="Helical" evidence="10">
    <location>
        <begin position="150"/>
        <end position="170"/>
    </location>
</feature>
<dbReference type="Pfam" id="PF07730">
    <property type="entry name" value="HisKA_3"/>
    <property type="match status" value="1"/>
</dbReference>
<keyword evidence="10" id="KW-1133">Transmembrane helix</keyword>
<feature type="region of interest" description="Disordered" evidence="9">
    <location>
        <begin position="381"/>
        <end position="400"/>
    </location>
</feature>
<keyword evidence="5" id="KW-0547">Nucleotide-binding</keyword>
<dbReference type="Gene3D" id="1.20.5.1930">
    <property type="match status" value="1"/>
</dbReference>
<evidence type="ECO:0000256" key="5">
    <source>
        <dbReference type="ARBA" id="ARBA00022741"/>
    </source>
</evidence>
<feature type="compositionally biased region" description="Pro residues" evidence="9">
    <location>
        <begin position="50"/>
        <end position="63"/>
    </location>
</feature>
<evidence type="ECO:0000313" key="13">
    <source>
        <dbReference type="EMBL" id="CUU66410.1"/>
    </source>
</evidence>
<evidence type="ECO:0000256" key="9">
    <source>
        <dbReference type="SAM" id="MobiDB-lite"/>
    </source>
</evidence>
<dbReference type="InterPro" id="IPR011712">
    <property type="entry name" value="Sig_transdc_His_kin_sub3_dim/P"/>
</dbReference>
<evidence type="ECO:0000313" key="14">
    <source>
        <dbReference type="Proteomes" id="UP000182498"/>
    </source>
</evidence>
<dbReference type="Pfam" id="PF23539">
    <property type="entry name" value="DUF7134"/>
    <property type="match status" value="1"/>
</dbReference>
<keyword evidence="14" id="KW-1185">Reference proteome</keyword>
<feature type="region of interest" description="Disordered" evidence="9">
    <location>
        <begin position="46"/>
        <end position="75"/>
    </location>
</feature>
<dbReference type="SUPFAM" id="SSF55874">
    <property type="entry name" value="ATPase domain of HSP90 chaperone/DNA topoisomerase II/histidine kinase"/>
    <property type="match status" value="1"/>
</dbReference>
<keyword evidence="8" id="KW-0902">Two-component regulatory system</keyword>
<evidence type="ECO:0000256" key="6">
    <source>
        <dbReference type="ARBA" id="ARBA00022777"/>
    </source>
</evidence>
<dbReference type="InterPro" id="IPR050482">
    <property type="entry name" value="Sensor_HK_TwoCompSys"/>
</dbReference>
<dbReference type="EMBL" id="FAUH01000011">
    <property type="protein sequence ID" value="CUU66410.1"/>
    <property type="molecule type" value="Genomic_DNA"/>
</dbReference>
<keyword evidence="6 13" id="KW-0418">Kinase</keyword>
<dbReference type="InterPro" id="IPR055558">
    <property type="entry name" value="DUF7134"/>
</dbReference>
<dbReference type="Gene3D" id="3.30.565.10">
    <property type="entry name" value="Histidine kinase-like ATPase, C-terminal domain"/>
    <property type="match status" value="1"/>
</dbReference>
<comment type="catalytic activity">
    <reaction evidence="1">
        <text>ATP + protein L-histidine = ADP + protein N-phospho-L-histidine.</text>
        <dbReference type="EC" id="2.7.13.3"/>
    </reaction>
</comment>
<evidence type="ECO:0000256" key="1">
    <source>
        <dbReference type="ARBA" id="ARBA00000085"/>
    </source>
</evidence>
<feature type="domain" description="Signal transduction histidine kinase subgroup 3 dimerisation and phosphoacceptor" evidence="11">
    <location>
        <begin position="229"/>
        <end position="294"/>
    </location>
</feature>
<sequence>MTYRVRRPWTGGVRHNGGMTTQRRTPARLIDAAVVALILVSTALLGPRPSGDPGPQGRPPAPDMPDDRGGRAGFSGMTGIDDPDRFWVIVPVAAVLAAAVILLRHRWPVPVFAATLVIYTVTVVLELPVIGAGLAAVVAVYTVATRHTRTTTLVVGITGTGVVALLSLIYSGELTLDPQVFQIAAGIAIAAALGDSTRSRREYTAAMTERAERAEQTREAEARRQVAEERLRIAQDLHDTVAHRISVISLNAGVASAAVETNPDKARESLGTIRTASREVLGEIGVLLRYLRAEDDESAASMPQPGTGELDALVRTVRDSGMTVTYEPPAGLDRVDEITGRVLYRVAQEGLTNAGRHGSGHTVTLQIGVLSGSVTVTVTNPVSGTDRNQPDAPPHGGLGLTGLRERVAAAGGTVRTGTDDAVFRLDAELPLRTSRRKDAP</sequence>
<dbReference type="EC" id="2.7.13.3" evidence="2"/>
<evidence type="ECO:0000256" key="4">
    <source>
        <dbReference type="ARBA" id="ARBA00022679"/>
    </source>
</evidence>
<gene>
    <name evidence="13" type="ORF">CVAR292_01754</name>
</gene>
<evidence type="ECO:0000256" key="2">
    <source>
        <dbReference type="ARBA" id="ARBA00012438"/>
    </source>
</evidence>
<evidence type="ECO:0000259" key="11">
    <source>
        <dbReference type="Pfam" id="PF07730"/>
    </source>
</evidence>
<reference evidence="14" key="1">
    <citation type="submission" date="2015-11" db="EMBL/GenBank/DDBJ databases">
        <authorList>
            <person name="Dugat-Bony E."/>
        </authorList>
    </citation>
    <scope>NUCLEOTIDE SEQUENCE [LARGE SCALE GENOMIC DNA]</scope>
    <source>
        <strain evidence="14">Mu292</strain>
    </source>
</reference>
<evidence type="ECO:0000259" key="12">
    <source>
        <dbReference type="Pfam" id="PF23539"/>
    </source>
</evidence>
<keyword evidence="4" id="KW-0808">Transferase</keyword>
<dbReference type="PANTHER" id="PTHR24421">
    <property type="entry name" value="NITRATE/NITRITE SENSOR PROTEIN NARX-RELATED"/>
    <property type="match status" value="1"/>
</dbReference>
<feature type="region of interest" description="Disordered" evidence="9">
    <location>
        <begin position="1"/>
        <end position="20"/>
    </location>
</feature>
<dbReference type="AlphaFoldDB" id="A0A0X2NNV8"/>
<keyword evidence="3" id="KW-0597">Phosphoprotein</keyword>
<proteinExistence type="predicted"/>